<dbReference type="Pfam" id="PF13193">
    <property type="entry name" value="AMP-binding_C"/>
    <property type="match status" value="1"/>
</dbReference>
<dbReference type="KEGG" id="nve:5509707"/>
<evidence type="ECO:0000256" key="6">
    <source>
        <dbReference type="ARBA" id="ARBA00023223"/>
    </source>
</evidence>
<dbReference type="EC" id="1.13.12.7" evidence="2"/>
<evidence type="ECO:0000256" key="2">
    <source>
        <dbReference type="ARBA" id="ARBA00012532"/>
    </source>
</evidence>
<evidence type="ECO:0000313" key="12">
    <source>
        <dbReference type="Proteomes" id="UP000001593"/>
    </source>
</evidence>
<dbReference type="STRING" id="45351.A7SDT0"/>
<evidence type="ECO:0000256" key="7">
    <source>
        <dbReference type="ARBA" id="ARBA00023262"/>
    </source>
</evidence>
<dbReference type="SUPFAM" id="SSF56801">
    <property type="entry name" value="Acetyl-CoA synthetase-like"/>
    <property type="match status" value="1"/>
</dbReference>
<evidence type="ECO:0000259" key="10">
    <source>
        <dbReference type="Pfam" id="PF13193"/>
    </source>
</evidence>
<dbReference type="InterPro" id="IPR025110">
    <property type="entry name" value="AMP-bd_C"/>
</dbReference>
<dbReference type="InParanoid" id="A7SDT0"/>
<feature type="domain" description="AMP-dependent synthetase/ligase" evidence="9">
    <location>
        <begin position="28"/>
        <end position="386"/>
    </location>
</feature>
<dbReference type="GO" id="GO:0016405">
    <property type="term" value="F:CoA-ligase activity"/>
    <property type="evidence" value="ECO:0000318"/>
    <property type="project" value="GO_Central"/>
</dbReference>
<name>A7SDT0_NEMVE</name>
<dbReference type="Gene3D" id="3.40.50.12780">
    <property type="entry name" value="N-terminal domain of ligase-like"/>
    <property type="match status" value="1"/>
</dbReference>
<proteinExistence type="inferred from homology"/>
<keyword evidence="12" id="KW-1185">Reference proteome</keyword>
<gene>
    <name evidence="11" type="ORF">NEMVEDRAFT_v1g114506</name>
</gene>
<dbReference type="FunFam" id="3.30.300.30:FF:000007">
    <property type="entry name" value="4-coumarate--CoA ligase 2"/>
    <property type="match status" value="1"/>
</dbReference>
<dbReference type="InterPro" id="IPR042099">
    <property type="entry name" value="ANL_N_sf"/>
</dbReference>
<dbReference type="EMBL" id="DS469632">
    <property type="protein sequence ID" value="EDO38127.1"/>
    <property type="molecule type" value="Genomic_DNA"/>
</dbReference>
<dbReference type="Pfam" id="PF00501">
    <property type="entry name" value="AMP-binding"/>
    <property type="match status" value="1"/>
</dbReference>
<evidence type="ECO:0000256" key="1">
    <source>
        <dbReference type="ARBA" id="ARBA00006432"/>
    </source>
</evidence>
<dbReference type="OMA" id="PNSSFWY"/>
<accession>A7SDT0</accession>
<dbReference type="PANTHER" id="PTHR24096:SF422">
    <property type="entry name" value="BCDNA.GH02901"/>
    <property type="match status" value="1"/>
</dbReference>
<evidence type="ECO:0000256" key="8">
    <source>
        <dbReference type="ARBA" id="ARBA00048497"/>
    </source>
</evidence>
<dbReference type="InterPro" id="IPR045851">
    <property type="entry name" value="AMP-bd_C_sf"/>
</dbReference>
<dbReference type="PANTHER" id="PTHR24096">
    <property type="entry name" value="LONG-CHAIN-FATTY-ACID--COA LIGASE"/>
    <property type="match status" value="1"/>
</dbReference>
<dbReference type="FunFam" id="3.40.50.12780:FF:000003">
    <property type="entry name" value="Long-chain-fatty-acid--CoA ligase FadD"/>
    <property type="match status" value="1"/>
</dbReference>
<feature type="non-terminal residue" evidence="11">
    <location>
        <position position="1"/>
    </location>
</feature>
<keyword evidence="5" id="KW-0067">ATP-binding</keyword>
<dbReference type="GO" id="GO:0008218">
    <property type="term" value="P:bioluminescence"/>
    <property type="evidence" value="ECO:0007669"/>
    <property type="project" value="UniProtKB-KW"/>
</dbReference>
<dbReference type="GO" id="GO:0005524">
    <property type="term" value="F:ATP binding"/>
    <property type="evidence" value="ECO:0007669"/>
    <property type="project" value="UniProtKB-KW"/>
</dbReference>
<evidence type="ECO:0000313" key="11">
    <source>
        <dbReference type="EMBL" id="EDO38127.1"/>
    </source>
</evidence>
<comment type="catalytic activity">
    <reaction evidence="8">
        <text>firefly D-luciferin + ATP + O2 = firefly oxyluciferin + hnu + AMP + CO2 + diphosphate</text>
        <dbReference type="Rhea" id="RHEA:10732"/>
        <dbReference type="ChEBI" id="CHEBI:15379"/>
        <dbReference type="ChEBI" id="CHEBI:16526"/>
        <dbReference type="ChEBI" id="CHEBI:16792"/>
        <dbReference type="ChEBI" id="CHEBI:30212"/>
        <dbReference type="ChEBI" id="CHEBI:30616"/>
        <dbReference type="ChEBI" id="CHEBI:33019"/>
        <dbReference type="ChEBI" id="CHEBI:58038"/>
        <dbReference type="ChEBI" id="CHEBI:456215"/>
        <dbReference type="EC" id="1.13.12.7"/>
    </reaction>
</comment>
<feature type="domain" description="AMP-binding enzyme C-terminal" evidence="10">
    <location>
        <begin position="437"/>
        <end position="511"/>
    </location>
</feature>
<keyword evidence="4" id="KW-0547">Nucleotide-binding</keyword>
<dbReference type="Gene3D" id="3.30.300.30">
    <property type="match status" value="1"/>
</dbReference>
<dbReference type="PhylomeDB" id="A7SDT0"/>
<dbReference type="PROSITE" id="PS00455">
    <property type="entry name" value="AMP_BINDING"/>
    <property type="match status" value="1"/>
</dbReference>
<evidence type="ECO:0000256" key="5">
    <source>
        <dbReference type="ARBA" id="ARBA00022840"/>
    </source>
</evidence>
<evidence type="ECO:0000256" key="3">
    <source>
        <dbReference type="ARBA" id="ARBA00019043"/>
    </source>
</evidence>
<protein>
    <recommendedName>
        <fullName evidence="3">Luciferin 4-monooxygenase</fullName>
        <ecNumber evidence="2">1.13.12.7</ecNumber>
    </recommendedName>
</protein>
<keyword evidence="7" id="KW-0599">Photoprotein</keyword>
<dbReference type="InterPro" id="IPR000873">
    <property type="entry name" value="AMP-dep_synth/lig_dom"/>
</dbReference>
<evidence type="ECO:0000256" key="4">
    <source>
        <dbReference type="ARBA" id="ARBA00022741"/>
    </source>
</evidence>
<comment type="similarity">
    <text evidence="1">Belongs to the ATP-dependent AMP-binding enzyme family.</text>
</comment>
<keyword evidence="6" id="KW-0455">Luminescence</keyword>
<dbReference type="AlphaFoldDB" id="A7SDT0"/>
<dbReference type="Proteomes" id="UP000001593">
    <property type="component" value="Unassembled WGS sequence"/>
</dbReference>
<dbReference type="InterPro" id="IPR020845">
    <property type="entry name" value="AMP-binding_CS"/>
</dbReference>
<dbReference type="HOGENOM" id="CLU_000022_59_2_1"/>
<dbReference type="eggNOG" id="KOG1176">
    <property type="taxonomic scope" value="Eukaryota"/>
</dbReference>
<sequence length="524" mass="57513">DDRILRSSYPAIDVPKNQSYVQFILDCCKRNGDKEALVDGPTGETYTYTDLITLIKKCGSALLQAGVKPKDVALLHLPNIMQYPVYLYGAQAIGAVVTTANPGYTVDELAYQLIDSSAKYIITDSKLYHTAIEAARKANVEHVFESVEFFKDLLKDDGSKLKGVYSPTDPTEAICMPYSSGTTGVSKGVLQSHYNYIGHALSLGSKEFMQWDKRLVTLSLLPLFHAFGLAVNVGMHFYLGSKVILLQGFEPEQLLKTIEKYKVNDFPMVPPLALFLAKHPLVDKYDLSSLESMISAAAPVGKGILRTMAERIPSLKIVRQGYGLTEATAGAIVNPIDPTKCKDGSVGVLLPNLEGKVTDLDTGEALGPNQEGEICLRGPIVTHGYLNKPEQTANTFTSDGWLRTGDIGYYDTEDYFYITDRLKELIKYKGHQVPPAELEALLVSHPHIADAAVIGIPDDVAGELPRAFVVVKAEISEREILDFVTEHVAPEKKLRGGVEFVEAIPKTPTGKILRRVLKKEALAR</sequence>
<organism evidence="11 12">
    <name type="scientific">Nematostella vectensis</name>
    <name type="common">Starlet sea anemone</name>
    <dbReference type="NCBI Taxonomy" id="45351"/>
    <lineage>
        <taxon>Eukaryota</taxon>
        <taxon>Metazoa</taxon>
        <taxon>Cnidaria</taxon>
        <taxon>Anthozoa</taxon>
        <taxon>Hexacorallia</taxon>
        <taxon>Actiniaria</taxon>
        <taxon>Edwardsiidae</taxon>
        <taxon>Nematostella</taxon>
    </lineage>
</organism>
<evidence type="ECO:0000259" key="9">
    <source>
        <dbReference type="Pfam" id="PF00501"/>
    </source>
</evidence>
<reference evidence="11 12" key="1">
    <citation type="journal article" date="2007" name="Science">
        <title>Sea anemone genome reveals ancestral eumetazoan gene repertoire and genomic organization.</title>
        <authorList>
            <person name="Putnam N.H."/>
            <person name="Srivastava M."/>
            <person name="Hellsten U."/>
            <person name="Dirks B."/>
            <person name="Chapman J."/>
            <person name="Salamov A."/>
            <person name="Terry A."/>
            <person name="Shapiro H."/>
            <person name="Lindquist E."/>
            <person name="Kapitonov V.V."/>
            <person name="Jurka J."/>
            <person name="Genikhovich G."/>
            <person name="Grigoriev I.V."/>
            <person name="Lucas S.M."/>
            <person name="Steele R.E."/>
            <person name="Finnerty J.R."/>
            <person name="Technau U."/>
            <person name="Martindale M.Q."/>
            <person name="Rokhsar D.S."/>
        </authorList>
    </citation>
    <scope>NUCLEOTIDE SEQUENCE [LARGE SCALE GENOMIC DNA]</scope>
    <source>
        <strain evidence="12">CH2 X CH6</strain>
    </source>
</reference>